<gene>
    <name evidence="5 7" type="primary">hrcA</name>
    <name evidence="7" type="ORF">P0M35_03350</name>
</gene>
<dbReference type="InterPro" id="IPR002571">
    <property type="entry name" value="HrcA"/>
</dbReference>
<dbReference type="RefSeq" id="WP_321534938.1">
    <property type="nucleotide sequence ID" value="NZ_JARGDL010000003.1"/>
</dbReference>
<organism evidence="7 8">
    <name type="scientific">Stygiobacter electus</name>
    <dbReference type="NCBI Taxonomy" id="3032292"/>
    <lineage>
        <taxon>Bacteria</taxon>
        <taxon>Pseudomonadati</taxon>
        <taxon>Ignavibacteriota</taxon>
        <taxon>Ignavibacteria</taxon>
        <taxon>Ignavibacteriales</taxon>
        <taxon>Melioribacteraceae</taxon>
        <taxon>Stygiobacter</taxon>
    </lineage>
</organism>
<feature type="domain" description="Heat-inducible transcription repressor HrcA C-terminal" evidence="6">
    <location>
        <begin position="107"/>
        <end position="330"/>
    </location>
</feature>
<comment type="similarity">
    <text evidence="5">Belongs to the HrcA family.</text>
</comment>
<proteinExistence type="inferred from homology"/>
<evidence type="ECO:0000256" key="2">
    <source>
        <dbReference type="ARBA" id="ARBA00023015"/>
    </source>
</evidence>
<dbReference type="Pfam" id="PF01628">
    <property type="entry name" value="HrcA"/>
    <property type="match status" value="1"/>
</dbReference>
<keyword evidence="4 5" id="KW-0804">Transcription</keyword>
<reference evidence="7" key="1">
    <citation type="submission" date="2023-03" db="EMBL/GenBank/DDBJ databases">
        <title>Stygiobacter electus gen. nov., sp. nov., facultatively anaerobic thermotolerant bacterium of the class Ignavibacteria from a well of Yessentuki mineral water deposit.</title>
        <authorList>
            <person name="Podosokorskaya O.A."/>
            <person name="Elcheninov A.G."/>
            <person name="Petrova N.F."/>
            <person name="Zavarzina D.G."/>
            <person name="Kublanov I.V."/>
            <person name="Merkel A.Y."/>
        </authorList>
    </citation>
    <scope>NUCLEOTIDE SEQUENCE</scope>
    <source>
        <strain evidence="7">09-Me</strain>
    </source>
</reference>
<comment type="caution">
    <text evidence="7">The sequence shown here is derived from an EMBL/GenBank/DDBJ whole genome shotgun (WGS) entry which is preliminary data.</text>
</comment>
<dbReference type="Gene3D" id="3.30.390.60">
    <property type="entry name" value="Heat-inducible transcription repressor hrca homolog, domain 3"/>
    <property type="match status" value="1"/>
</dbReference>
<evidence type="ECO:0000259" key="6">
    <source>
        <dbReference type="Pfam" id="PF01628"/>
    </source>
</evidence>
<protein>
    <recommendedName>
        <fullName evidence="5">Heat-inducible transcription repressor HrcA</fullName>
    </recommendedName>
</protein>
<evidence type="ECO:0000256" key="1">
    <source>
        <dbReference type="ARBA" id="ARBA00022491"/>
    </source>
</evidence>
<keyword evidence="2 5" id="KW-0805">Transcription regulation</keyword>
<evidence type="ECO:0000313" key="8">
    <source>
        <dbReference type="Proteomes" id="UP001221302"/>
    </source>
</evidence>
<dbReference type="InterPro" id="IPR021153">
    <property type="entry name" value="HrcA_C"/>
</dbReference>
<evidence type="ECO:0000256" key="5">
    <source>
        <dbReference type="HAMAP-Rule" id="MF_00081"/>
    </source>
</evidence>
<dbReference type="InterPro" id="IPR023120">
    <property type="entry name" value="WHTH_transcript_rep_HrcA_IDD"/>
</dbReference>
<dbReference type="PIRSF" id="PIRSF005485">
    <property type="entry name" value="HrcA"/>
    <property type="match status" value="1"/>
</dbReference>
<dbReference type="AlphaFoldDB" id="A0AAE3NUI3"/>
<dbReference type="SUPFAM" id="SSF46785">
    <property type="entry name" value="Winged helix' DNA-binding domain"/>
    <property type="match status" value="1"/>
</dbReference>
<comment type="function">
    <text evidence="5">Negative regulator of class I heat shock genes (grpE-dnaK-dnaJ and groELS operons). Prevents heat-shock induction of these operons.</text>
</comment>
<dbReference type="InterPro" id="IPR036388">
    <property type="entry name" value="WH-like_DNA-bd_sf"/>
</dbReference>
<dbReference type="PANTHER" id="PTHR34824">
    <property type="entry name" value="HEAT-INDUCIBLE TRANSCRIPTION REPRESSOR HRCA"/>
    <property type="match status" value="1"/>
</dbReference>
<dbReference type="HAMAP" id="MF_00081">
    <property type="entry name" value="HrcA"/>
    <property type="match status" value="1"/>
</dbReference>
<dbReference type="Proteomes" id="UP001221302">
    <property type="component" value="Unassembled WGS sequence"/>
</dbReference>
<evidence type="ECO:0000313" key="7">
    <source>
        <dbReference type="EMBL" id="MDF1611171.1"/>
    </source>
</evidence>
<name>A0AAE3NUI3_9BACT</name>
<dbReference type="Gene3D" id="3.30.450.40">
    <property type="match status" value="1"/>
</dbReference>
<dbReference type="InterPro" id="IPR029016">
    <property type="entry name" value="GAF-like_dom_sf"/>
</dbReference>
<keyword evidence="8" id="KW-1185">Reference proteome</keyword>
<sequence>MTEYQLKDREKAILRFVIHQFILTANPVGSRNVSKKYDLGLSPASIRNVMADLEEMGLLDHPHTSAGRVPTDKGYRVYVDSLMDPPVIDISAKKIVDENLTLQNETEELLKITSAILSDLTNQLALVTYPRFEQAELEKIQLVKLTSKRILVVVSVKSGLIKTITLEVDAEVKEEQLSSIQQILNERLCGLKFSEIRATFQERVKDISSEKYRPIIRVFLDSVDKIFTDTKSVDKTFIAGTKKMLTHPEFFDHEKFQSVIELVENKDIIIHVLDKNKEEAKSDLAISIGQENKDEKLSDYSMISKEYKIGDLTGTLGIMGPKRMDYSKIIAAVVYIAEQLTEELTKQR</sequence>
<dbReference type="NCBIfam" id="TIGR00331">
    <property type="entry name" value="hrcA"/>
    <property type="match status" value="1"/>
</dbReference>
<dbReference type="GO" id="GO:0045892">
    <property type="term" value="P:negative regulation of DNA-templated transcription"/>
    <property type="evidence" value="ECO:0007669"/>
    <property type="project" value="UniProtKB-UniRule"/>
</dbReference>
<keyword evidence="3 5" id="KW-0346">Stress response</keyword>
<evidence type="ECO:0000256" key="3">
    <source>
        <dbReference type="ARBA" id="ARBA00023016"/>
    </source>
</evidence>
<dbReference type="InterPro" id="IPR036390">
    <property type="entry name" value="WH_DNA-bd_sf"/>
</dbReference>
<dbReference type="SUPFAM" id="SSF55781">
    <property type="entry name" value="GAF domain-like"/>
    <property type="match status" value="1"/>
</dbReference>
<keyword evidence="1 5" id="KW-0678">Repressor</keyword>
<evidence type="ECO:0000256" key="4">
    <source>
        <dbReference type="ARBA" id="ARBA00023163"/>
    </source>
</evidence>
<dbReference type="Gene3D" id="1.10.10.10">
    <property type="entry name" value="Winged helix-like DNA-binding domain superfamily/Winged helix DNA-binding domain"/>
    <property type="match status" value="1"/>
</dbReference>
<dbReference type="PANTHER" id="PTHR34824:SF1">
    <property type="entry name" value="HEAT-INDUCIBLE TRANSCRIPTION REPRESSOR HRCA"/>
    <property type="match status" value="1"/>
</dbReference>
<accession>A0AAE3NUI3</accession>
<dbReference type="EMBL" id="JARGDL010000003">
    <property type="protein sequence ID" value="MDF1611171.1"/>
    <property type="molecule type" value="Genomic_DNA"/>
</dbReference>
<dbReference type="GO" id="GO:0003677">
    <property type="term" value="F:DNA binding"/>
    <property type="evidence" value="ECO:0007669"/>
    <property type="project" value="InterPro"/>
</dbReference>